<dbReference type="Pfam" id="PF10986">
    <property type="entry name" value="ZrgA"/>
    <property type="match status" value="1"/>
</dbReference>
<comment type="caution">
    <text evidence="2">The sequence shown here is derived from an EMBL/GenBank/DDBJ whole genome shotgun (WGS) entry which is preliminary data.</text>
</comment>
<proteinExistence type="predicted"/>
<sequence length="184" mass="19541">MRRTLLALPFALLPLALAQADEHQHGSLAKHQHGIASLNVALDGNTLEIQLESPAMNIVGFEHAASSEADQALVAAAKAKLEQPLQLFNLPAAADCSLTQSALHSPLFASAAHTEDAQDADGHGHSDVDADYSFHCNQPDALQVLDLSALFIQFPATHRIAVQLIGRSGQQGAELSPKMARLSF</sequence>
<keyword evidence="1" id="KW-0732">Signal</keyword>
<gene>
    <name evidence="2" type="ORF">PH586_17420</name>
</gene>
<dbReference type="Proteomes" id="UP001212042">
    <property type="component" value="Unassembled WGS sequence"/>
</dbReference>
<name>A0ABT4XIY5_9PSED</name>
<reference evidence="2 3" key="1">
    <citation type="submission" date="2023-01" db="EMBL/GenBank/DDBJ databases">
        <title>Pseudomonas SA3-5T sp. nov., isolated from tidal flat sediment.</title>
        <authorList>
            <person name="Kim H.S."/>
            <person name="Kim J.-S."/>
            <person name="Suh M.K."/>
            <person name="Eom M.K."/>
            <person name="Lee J.-S."/>
        </authorList>
    </citation>
    <scope>NUCLEOTIDE SEQUENCE [LARGE SCALE GENOMIC DNA]</scope>
    <source>
        <strain evidence="2 3">SA3-5</strain>
    </source>
</reference>
<evidence type="ECO:0000313" key="2">
    <source>
        <dbReference type="EMBL" id="MDA7088171.1"/>
    </source>
</evidence>
<organism evidence="2 3">
    <name type="scientific">Pseudomonas aestuarii</name>
    <dbReference type="NCBI Taxonomy" id="3018340"/>
    <lineage>
        <taxon>Bacteria</taxon>
        <taxon>Pseudomonadati</taxon>
        <taxon>Pseudomonadota</taxon>
        <taxon>Gammaproteobacteria</taxon>
        <taxon>Pseudomonadales</taxon>
        <taxon>Pseudomonadaceae</taxon>
        <taxon>Pseudomonas</taxon>
    </lineage>
</organism>
<dbReference type="EMBL" id="JAQJZJ010000008">
    <property type="protein sequence ID" value="MDA7088171.1"/>
    <property type="molecule type" value="Genomic_DNA"/>
</dbReference>
<evidence type="ECO:0000256" key="1">
    <source>
        <dbReference type="SAM" id="SignalP"/>
    </source>
</evidence>
<dbReference type="RefSeq" id="WP_271349032.1">
    <property type="nucleotide sequence ID" value="NZ_JAQJZJ010000008.1"/>
</dbReference>
<accession>A0ABT4XIY5</accession>
<feature type="chain" id="PRO_5046468728" evidence="1">
    <location>
        <begin position="21"/>
        <end position="184"/>
    </location>
</feature>
<dbReference type="InterPro" id="IPR021253">
    <property type="entry name" value="ZrgA-like"/>
</dbReference>
<protein>
    <submittedName>
        <fullName evidence="2">DUF2796 domain-containing protein</fullName>
    </submittedName>
</protein>
<keyword evidence="3" id="KW-1185">Reference proteome</keyword>
<feature type="signal peptide" evidence="1">
    <location>
        <begin position="1"/>
        <end position="20"/>
    </location>
</feature>
<evidence type="ECO:0000313" key="3">
    <source>
        <dbReference type="Proteomes" id="UP001212042"/>
    </source>
</evidence>